<dbReference type="AlphaFoldDB" id="A0A917YEC1"/>
<dbReference type="EMBL" id="BMMM01000027">
    <property type="protein sequence ID" value="GGN92458.1"/>
    <property type="molecule type" value="Genomic_DNA"/>
</dbReference>
<name>A0A917YEC1_9ACTN</name>
<dbReference type="Proteomes" id="UP000600365">
    <property type="component" value="Unassembled WGS sequence"/>
</dbReference>
<reference evidence="1 2" key="1">
    <citation type="journal article" date="2014" name="Int. J. Syst. Evol. Microbiol.">
        <title>Complete genome sequence of Corynebacterium casei LMG S-19264T (=DSM 44701T), isolated from a smear-ripened cheese.</title>
        <authorList>
            <consortium name="US DOE Joint Genome Institute (JGI-PGF)"/>
            <person name="Walter F."/>
            <person name="Albersmeier A."/>
            <person name="Kalinowski J."/>
            <person name="Ruckert C."/>
        </authorList>
    </citation>
    <scope>NUCLEOTIDE SEQUENCE [LARGE SCALE GENOMIC DNA]</scope>
    <source>
        <strain evidence="1 2">CGMCC 4.7111</strain>
    </source>
</reference>
<evidence type="ECO:0000313" key="1">
    <source>
        <dbReference type="EMBL" id="GGN92458.1"/>
    </source>
</evidence>
<evidence type="ECO:0000313" key="2">
    <source>
        <dbReference type="Proteomes" id="UP000600365"/>
    </source>
</evidence>
<accession>A0A917YEC1</accession>
<keyword evidence="2" id="KW-1185">Reference proteome</keyword>
<gene>
    <name evidence="1" type="ORF">GCM10011579_090360</name>
</gene>
<sequence length="81" mass="7949">MHGVVGETAADLGMDLGGRQGVIGGPEGGEDFALQLAGAAPFRSAVGACASHARHLTARRGAATGPDSACRFRTATLSGVG</sequence>
<proteinExistence type="predicted"/>
<comment type="caution">
    <text evidence="1">The sequence shown here is derived from an EMBL/GenBank/DDBJ whole genome shotgun (WGS) entry which is preliminary data.</text>
</comment>
<organism evidence="1 2">
    <name type="scientific">Streptomyces albiflavescens</name>
    <dbReference type="NCBI Taxonomy" id="1623582"/>
    <lineage>
        <taxon>Bacteria</taxon>
        <taxon>Bacillati</taxon>
        <taxon>Actinomycetota</taxon>
        <taxon>Actinomycetes</taxon>
        <taxon>Kitasatosporales</taxon>
        <taxon>Streptomycetaceae</taxon>
        <taxon>Streptomyces</taxon>
    </lineage>
</organism>
<protein>
    <submittedName>
        <fullName evidence="1">Uncharacterized protein</fullName>
    </submittedName>
</protein>